<dbReference type="InterPro" id="IPR003593">
    <property type="entry name" value="AAA+_ATPase"/>
</dbReference>
<dbReference type="GO" id="GO:0003684">
    <property type="term" value="F:damaged DNA binding"/>
    <property type="evidence" value="ECO:0007669"/>
    <property type="project" value="InterPro"/>
</dbReference>
<comment type="similarity">
    <text evidence="11 13">Belongs to the RecA family. RadA subfamily.</text>
</comment>
<evidence type="ECO:0000256" key="1">
    <source>
        <dbReference type="ARBA" id="ARBA00022723"/>
    </source>
</evidence>
<name>A0A1F4RAU5_UNCSA</name>
<evidence type="ECO:0000259" key="14">
    <source>
        <dbReference type="PROSITE" id="PS50162"/>
    </source>
</evidence>
<evidence type="ECO:0000256" key="3">
    <source>
        <dbReference type="ARBA" id="ARBA00022763"/>
    </source>
</evidence>
<comment type="caution">
    <text evidence="15">The sequence shown here is derived from an EMBL/GenBank/DDBJ whole genome shotgun (WGS) entry which is preliminary data.</text>
</comment>
<dbReference type="InterPro" id="IPR020568">
    <property type="entry name" value="Ribosomal_Su5_D2-typ_SF"/>
</dbReference>
<evidence type="ECO:0000256" key="13">
    <source>
        <dbReference type="RuleBase" id="RU003555"/>
    </source>
</evidence>
<dbReference type="SUPFAM" id="SSF54211">
    <property type="entry name" value="Ribosomal protein S5 domain 2-like"/>
    <property type="match status" value="1"/>
</dbReference>
<dbReference type="PANTHER" id="PTHR32472:SF10">
    <property type="entry name" value="DNA REPAIR PROTEIN RADA-LIKE PROTEIN"/>
    <property type="match status" value="1"/>
</dbReference>
<evidence type="ECO:0000256" key="4">
    <source>
        <dbReference type="ARBA" id="ARBA00022771"/>
    </source>
</evidence>
<evidence type="ECO:0000256" key="5">
    <source>
        <dbReference type="ARBA" id="ARBA00022801"/>
    </source>
</evidence>
<feature type="short sequence motif" description="RadA KNRFG motif" evidence="11">
    <location>
        <begin position="250"/>
        <end position="254"/>
    </location>
</feature>
<keyword evidence="6 13" id="KW-0862">Zinc</keyword>
<dbReference type="InterPro" id="IPR004504">
    <property type="entry name" value="DNA_repair_RadA"/>
</dbReference>
<dbReference type="Pfam" id="PF18073">
    <property type="entry name" value="Zn_ribbon_LapB"/>
    <property type="match status" value="1"/>
</dbReference>
<sequence length="446" mass="48548">MPKTETLFMCQSCGQDFPRWSGQCPACGEWNSLVEEHQNKAPSFALRASEGKQIPISITEVDYKEESRISTGIVEVDRVLGGGVVGGSVVLVSGEPGIGKSTMMLQVAEALSLKSIILYVSGEESANQIRIRAERLGTLSKNLMLLPETNLFAIEKAVADVKPKFVVIDSIQTMFRDDVSSAPGSVSQVRECANYLVRIAKSTGIPIFIVGHVTKEGNIAGPRILEHMVDTVLYFEGERHKQYRILRANKNRFGSTNEIGIFEMKDNGLVEVANPSQVFLSERPENSSGSVVTAALEGTRPLLVEIQALVAPTKMVYPVRKATGVDYNRVVIILAVLERQLGLKFSDADVYVNAAGGVRVSEPAMDLPIALAIVSCHKNKPFDAKTVAVGEIGLAGEIRSVNQIEQRIKEAEKLGFEQIIVPKSNQSKSKIKLLAVSSVKEALNRL</sequence>
<evidence type="ECO:0000256" key="12">
    <source>
        <dbReference type="NCBIfam" id="TIGR00416"/>
    </source>
</evidence>
<evidence type="ECO:0000256" key="11">
    <source>
        <dbReference type="HAMAP-Rule" id="MF_01498"/>
    </source>
</evidence>
<dbReference type="PRINTS" id="PR01874">
    <property type="entry name" value="DNAREPAIRADA"/>
</dbReference>
<evidence type="ECO:0000256" key="6">
    <source>
        <dbReference type="ARBA" id="ARBA00022833"/>
    </source>
</evidence>
<dbReference type="Pfam" id="PF13541">
    <property type="entry name" value="ChlI"/>
    <property type="match status" value="1"/>
</dbReference>
<evidence type="ECO:0000256" key="2">
    <source>
        <dbReference type="ARBA" id="ARBA00022741"/>
    </source>
</evidence>
<keyword evidence="7 11" id="KW-0067">ATP-binding</keyword>
<feature type="domain" description="RecA family profile 1" evidence="14">
    <location>
        <begin position="65"/>
        <end position="213"/>
    </location>
</feature>
<dbReference type="PANTHER" id="PTHR32472">
    <property type="entry name" value="DNA REPAIR PROTEIN RADA"/>
    <property type="match status" value="1"/>
</dbReference>
<keyword evidence="2 11" id="KW-0547">Nucleotide-binding</keyword>
<gene>
    <name evidence="11" type="primary">radA</name>
    <name evidence="15" type="ORF">A3H38_02475</name>
</gene>
<dbReference type="GO" id="GO:0016787">
    <property type="term" value="F:hydrolase activity"/>
    <property type="evidence" value="ECO:0007669"/>
    <property type="project" value="UniProtKB-KW"/>
</dbReference>
<dbReference type="EMBL" id="METP01000046">
    <property type="protein sequence ID" value="OGC05288.1"/>
    <property type="molecule type" value="Genomic_DNA"/>
</dbReference>
<organism evidence="15 16">
    <name type="scientific">candidate division WOR-1 bacterium RIFCSPLOWO2_02_FULL_46_20</name>
    <dbReference type="NCBI Taxonomy" id="1802567"/>
    <lineage>
        <taxon>Bacteria</taxon>
        <taxon>Bacillati</taxon>
        <taxon>Saganbacteria</taxon>
    </lineage>
</organism>
<dbReference type="InterPro" id="IPR020588">
    <property type="entry name" value="RecA_ATP-bd"/>
</dbReference>
<accession>A0A1F4RAU5</accession>
<dbReference type="InterPro" id="IPR027417">
    <property type="entry name" value="P-loop_NTPase"/>
</dbReference>
<dbReference type="Gene3D" id="3.40.50.300">
    <property type="entry name" value="P-loop containing nucleotide triphosphate hydrolases"/>
    <property type="match status" value="1"/>
</dbReference>
<dbReference type="SMART" id="SM00382">
    <property type="entry name" value="AAA"/>
    <property type="match status" value="1"/>
</dbReference>
<dbReference type="NCBIfam" id="TIGR00416">
    <property type="entry name" value="sms"/>
    <property type="match status" value="1"/>
</dbReference>
<dbReference type="HAMAP" id="MF_01498">
    <property type="entry name" value="RadA_bact"/>
    <property type="match status" value="1"/>
</dbReference>
<keyword evidence="10 11" id="KW-0234">DNA repair</keyword>
<keyword evidence="3 11" id="KW-0227">DNA damage</keyword>
<dbReference type="Pfam" id="PF13481">
    <property type="entry name" value="AAA_25"/>
    <property type="match status" value="1"/>
</dbReference>
<dbReference type="Gene3D" id="3.30.230.10">
    <property type="match status" value="1"/>
</dbReference>
<dbReference type="GO" id="GO:0008270">
    <property type="term" value="F:zinc ion binding"/>
    <property type="evidence" value="ECO:0007669"/>
    <property type="project" value="UniProtKB-KW"/>
</dbReference>
<dbReference type="FunFam" id="3.40.50.300:FF:000050">
    <property type="entry name" value="DNA repair protein RadA"/>
    <property type="match status" value="1"/>
</dbReference>
<evidence type="ECO:0000256" key="9">
    <source>
        <dbReference type="ARBA" id="ARBA00023125"/>
    </source>
</evidence>
<dbReference type="InterPro" id="IPR014721">
    <property type="entry name" value="Ribsml_uS5_D2-typ_fold_subgr"/>
</dbReference>
<keyword evidence="9 11" id="KW-0238">DNA-binding</keyword>
<dbReference type="CDD" id="cd01121">
    <property type="entry name" value="RadA_SMS_N"/>
    <property type="match status" value="1"/>
</dbReference>
<evidence type="ECO:0000256" key="7">
    <source>
        <dbReference type="ARBA" id="ARBA00022840"/>
    </source>
</evidence>
<proteinExistence type="inferred from homology"/>
<protein>
    <recommendedName>
        <fullName evidence="11 12">DNA repair protein RadA</fullName>
    </recommendedName>
</protein>
<reference evidence="15 16" key="1">
    <citation type="journal article" date="2016" name="Nat. Commun.">
        <title>Thousands of microbial genomes shed light on interconnected biogeochemical processes in an aquifer system.</title>
        <authorList>
            <person name="Anantharaman K."/>
            <person name="Brown C.T."/>
            <person name="Hug L.A."/>
            <person name="Sharon I."/>
            <person name="Castelle C.J."/>
            <person name="Probst A.J."/>
            <person name="Thomas B.C."/>
            <person name="Singh A."/>
            <person name="Wilkins M.J."/>
            <person name="Karaoz U."/>
            <person name="Brodie E.L."/>
            <person name="Williams K.H."/>
            <person name="Hubbard S.S."/>
            <person name="Banfield J.F."/>
        </authorList>
    </citation>
    <scope>NUCLEOTIDE SEQUENCE [LARGE SCALE GENOMIC DNA]</scope>
</reference>
<dbReference type="GO" id="GO:0000725">
    <property type="term" value="P:recombinational repair"/>
    <property type="evidence" value="ECO:0007669"/>
    <property type="project" value="UniProtKB-UniRule"/>
</dbReference>
<comment type="domain">
    <text evidence="11">The middle region has homology to RecA with ATPase motifs including the RadA KNRFG motif, while the C-terminus is homologous to Lon protease.</text>
</comment>
<keyword evidence="8 11" id="KW-0346">Stress response</keyword>
<evidence type="ECO:0000256" key="8">
    <source>
        <dbReference type="ARBA" id="ARBA00023016"/>
    </source>
</evidence>
<keyword evidence="4 13" id="KW-0863">Zinc-finger</keyword>
<comment type="function">
    <text evidence="13">DNA-dependent ATPase involved in processing of recombination intermediates, plays a role in repairing DNA breaks. Stimulates the branch migration of RecA-mediated strand transfer reactions, allowing the 3' invading strand to extend heteroduplex DNA faster. Binds ssDNA in the presence of ADP but not other nucleotides, has ATPase activity that is stimulated by ssDNA and various branched DNA structures, but inhibited by SSB. Does not have RecA's homology-searching function.</text>
</comment>
<feature type="region of interest" description="Lon-protease-like" evidence="11">
    <location>
        <begin position="349"/>
        <end position="446"/>
    </location>
</feature>
<evidence type="ECO:0000313" key="16">
    <source>
        <dbReference type="Proteomes" id="UP000176938"/>
    </source>
</evidence>
<evidence type="ECO:0000256" key="10">
    <source>
        <dbReference type="ARBA" id="ARBA00023204"/>
    </source>
</evidence>
<dbReference type="GO" id="GO:0140664">
    <property type="term" value="F:ATP-dependent DNA damage sensor activity"/>
    <property type="evidence" value="ECO:0007669"/>
    <property type="project" value="InterPro"/>
</dbReference>
<evidence type="ECO:0000313" key="15">
    <source>
        <dbReference type="EMBL" id="OGC05288.1"/>
    </source>
</evidence>
<feature type="binding site" evidence="11">
    <location>
        <begin position="94"/>
        <end position="101"/>
    </location>
    <ligand>
        <name>ATP</name>
        <dbReference type="ChEBI" id="CHEBI:30616"/>
    </ligand>
</feature>
<dbReference type="SUPFAM" id="SSF52540">
    <property type="entry name" value="P-loop containing nucleoside triphosphate hydrolases"/>
    <property type="match status" value="1"/>
</dbReference>
<dbReference type="GO" id="GO:0005524">
    <property type="term" value="F:ATP binding"/>
    <property type="evidence" value="ECO:0007669"/>
    <property type="project" value="UniProtKB-UniRule"/>
</dbReference>
<dbReference type="AlphaFoldDB" id="A0A1F4RAU5"/>
<comment type="function">
    <text evidence="11">Plays a role in repairing double-strand DNA breaks, probably involving stabilizing or processing branched DNA or blocked replication forks.</text>
</comment>
<keyword evidence="5" id="KW-0378">Hydrolase</keyword>
<dbReference type="GO" id="GO:0005829">
    <property type="term" value="C:cytosol"/>
    <property type="evidence" value="ECO:0007669"/>
    <property type="project" value="TreeGrafter"/>
</dbReference>
<dbReference type="PROSITE" id="PS50162">
    <property type="entry name" value="RECA_2"/>
    <property type="match status" value="1"/>
</dbReference>
<keyword evidence="1 11" id="KW-0479">Metal-binding</keyword>
<dbReference type="Proteomes" id="UP000176938">
    <property type="component" value="Unassembled WGS sequence"/>
</dbReference>
<dbReference type="InterPro" id="IPR041166">
    <property type="entry name" value="Rubredoxin_2"/>
</dbReference>